<evidence type="ECO:0000256" key="7">
    <source>
        <dbReference type="ARBA" id="ARBA00023136"/>
    </source>
</evidence>
<evidence type="ECO:0000256" key="6">
    <source>
        <dbReference type="ARBA" id="ARBA00022989"/>
    </source>
</evidence>
<evidence type="ECO:0000256" key="2">
    <source>
        <dbReference type="ARBA" id="ARBA00022475"/>
    </source>
</evidence>
<dbReference type="GO" id="GO:0005524">
    <property type="term" value="F:ATP binding"/>
    <property type="evidence" value="ECO:0007669"/>
    <property type="project" value="UniProtKB-KW"/>
</dbReference>
<keyword evidence="1" id="KW-0813">Transport</keyword>
<accession>C6SED7</accession>
<dbReference type="InterPro" id="IPR027417">
    <property type="entry name" value="P-loop_NTPase"/>
</dbReference>
<dbReference type="InterPro" id="IPR003593">
    <property type="entry name" value="AAA+_ATPase"/>
</dbReference>
<evidence type="ECO:0000313" key="9">
    <source>
        <dbReference type="EMBL" id="CBA08024.1"/>
    </source>
</evidence>
<dbReference type="InterPro" id="IPR017871">
    <property type="entry name" value="ABC_transporter-like_CS"/>
</dbReference>
<keyword evidence="4" id="KW-0547">Nucleotide-binding</keyword>
<dbReference type="PROSITE" id="PS50893">
    <property type="entry name" value="ABC_TRANSPORTER_2"/>
    <property type="match status" value="1"/>
</dbReference>
<dbReference type="SUPFAM" id="SSF52540">
    <property type="entry name" value="P-loop containing nucleoside triphosphate hydrolases"/>
    <property type="match status" value="1"/>
</dbReference>
<sequence length="244" mass="27468">MFYNKFTAYRARLERLYGFLLSTEEQHSARQPEISEVSDGIALENVALFRHNGEVLLDGININLKSGDSLLIRGPSGCGKTSLLRVLAGLWPFGSNGKVSRPPHQDILFLPQRPYTAQGSLRDAVCYPDIDKQHPELIEAMNTCRLGYLVDKLDKTDDWQHKLSPGELQRVAFVRALLSKPKVILLDEATAALDEPTEAMLYRALKQKLPDSIIISIGHPQHAQRVPQYAPRCRQRCLRLNDAV</sequence>
<evidence type="ECO:0000256" key="1">
    <source>
        <dbReference type="ARBA" id="ARBA00022448"/>
    </source>
</evidence>
<evidence type="ECO:0000259" key="8">
    <source>
        <dbReference type="PROSITE" id="PS50893"/>
    </source>
</evidence>
<dbReference type="InterPro" id="IPR003439">
    <property type="entry name" value="ABC_transporter-like_ATP-bd"/>
</dbReference>
<dbReference type="Pfam" id="PF00005">
    <property type="entry name" value="ABC_tran"/>
    <property type="match status" value="1"/>
</dbReference>
<dbReference type="EMBL" id="AM889137">
    <property type="protein sequence ID" value="CBA08024.1"/>
    <property type="molecule type" value="Genomic_DNA"/>
</dbReference>
<evidence type="ECO:0000256" key="4">
    <source>
        <dbReference type="ARBA" id="ARBA00022741"/>
    </source>
</evidence>
<reference evidence="9" key="1">
    <citation type="journal article" date="2008" name="Proc. Natl. Acad. Sci. U.S.A.">
        <title>Whole-genome comparison of disease and carriage strains provides insights into virulence evolution in Neisseria meningitidis.</title>
        <authorList>
            <person name="Schoen C."/>
            <person name="Blom J."/>
            <person name="Claus H."/>
            <person name="Schramm-Glueck A."/>
            <person name="Brandt P."/>
            <person name="Mueller T."/>
            <person name="Goesmann A."/>
            <person name="Joseph B."/>
            <person name="Konietzny S."/>
            <person name="Kurzai O."/>
            <person name="Schmitt C."/>
            <person name="Friedrich T."/>
            <person name="Linke B."/>
            <person name="Vogel U."/>
            <person name="Frosch M."/>
        </authorList>
    </citation>
    <scope>NUCLEOTIDE SEQUENCE</scope>
    <source>
        <strain evidence="9">Alpha153</strain>
    </source>
</reference>
<dbReference type="AlphaFoldDB" id="C6SED7"/>
<dbReference type="GO" id="GO:0005886">
    <property type="term" value="C:plasma membrane"/>
    <property type="evidence" value="ECO:0007669"/>
    <property type="project" value="TreeGrafter"/>
</dbReference>
<dbReference type="PANTHER" id="PTHR11384:SF59">
    <property type="entry name" value="LYSOSOMAL COBALAMIN TRANSPORTER ABCD4"/>
    <property type="match status" value="1"/>
</dbReference>
<organism evidence="9">
    <name type="scientific">Neisseria meningitidis alpha153</name>
    <dbReference type="NCBI Taxonomy" id="663926"/>
    <lineage>
        <taxon>Bacteria</taxon>
        <taxon>Pseudomonadati</taxon>
        <taxon>Pseudomonadota</taxon>
        <taxon>Betaproteobacteria</taxon>
        <taxon>Neisseriales</taxon>
        <taxon>Neisseriaceae</taxon>
        <taxon>Neisseria</taxon>
    </lineage>
</organism>
<dbReference type="InterPro" id="IPR050835">
    <property type="entry name" value="ABC_transporter_sub-D"/>
</dbReference>
<protein>
    <submittedName>
        <fullName evidence="9">ABC transporter, ATP-binding protein</fullName>
    </submittedName>
</protein>
<dbReference type="CDD" id="cd03223">
    <property type="entry name" value="ABCD_peroxisomal_ALDP"/>
    <property type="match status" value="1"/>
</dbReference>
<dbReference type="Gene3D" id="3.40.50.300">
    <property type="entry name" value="P-loop containing nucleotide triphosphate hydrolases"/>
    <property type="match status" value="1"/>
</dbReference>
<keyword evidence="7" id="KW-0472">Membrane</keyword>
<keyword evidence="3" id="KW-0812">Transmembrane</keyword>
<gene>
    <name evidence="9" type="primary">sbmA3</name>
    <name evidence="9" type="ORF">NME_1656</name>
</gene>
<evidence type="ECO:0000256" key="5">
    <source>
        <dbReference type="ARBA" id="ARBA00022840"/>
    </source>
</evidence>
<keyword evidence="6" id="KW-1133">Transmembrane helix</keyword>
<name>C6SED7_NEIME</name>
<dbReference type="PROSITE" id="PS00211">
    <property type="entry name" value="ABC_TRANSPORTER_1"/>
    <property type="match status" value="1"/>
</dbReference>
<proteinExistence type="predicted"/>
<dbReference type="SMART" id="SM00382">
    <property type="entry name" value="AAA"/>
    <property type="match status" value="1"/>
</dbReference>
<feature type="domain" description="ABC transporter" evidence="8">
    <location>
        <begin position="41"/>
        <end position="236"/>
    </location>
</feature>
<keyword evidence="5 9" id="KW-0067">ATP-binding</keyword>
<evidence type="ECO:0000256" key="3">
    <source>
        <dbReference type="ARBA" id="ARBA00022692"/>
    </source>
</evidence>
<keyword evidence="2" id="KW-1003">Cell membrane</keyword>
<dbReference type="GO" id="GO:0016887">
    <property type="term" value="F:ATP hydrolysis activity"/>
    <property type="evidence" value="ECO:0007669"/>
    <property type="project" value="InterPro"/>
</dbReference>
<dbReference type="PANTHER" id="PTHR11384">
    <property type="entry name" value="ATP-BINDING CASSETTE, SUB-FAMILY D MEMBER"/>
    <property type="match status" value="1"/>
</dbReference>